<dbReference type="Gene3D" id="2.60.40.4070">
    <property type="match status" value="1"/>
</dbReference>
<dbReference type="InterPro" id="IPR028994">
    <property type="entry name" value="Integrin_alpha_N"/>
</dbReference>
<evidence type="ECO:0008006" key="4">
    <source>
        <dbReference type="Google" id="ProtNLM"/>
    </source>
</evidence>
<organism evidence="2 3">
    <name type="scientific">Eiseniibacteriota bacterium</name>
    <dbReference type="NCBI Taxonomy" id="2212470"/>
    <lineage>
        <taxon>Bacteria</taxon>
        <taxon>Candidatus Eiseniibacteriota</taxon>
    </lineage>
</organism>
<comment type="caution">
    <text evidence="2">The sequence shown here is derived from an EMBL/GenBank/DDBJ whole genome shotgun (WGS) entry which is preliminary data.</text>
</comment>
<dbReference type="AlphaFoldDB" id="A0A538STJ7"/>
<dbReference type="Proteomes" id="UP000319829">
    <property type="component" value="Unassembled WGS sequence"/>
</dbReference>
<reference evidence="2 3" key="1">
    <citation type="journal article" date="2019" name="Nat. Microbiol.">
        <title>Mediterranean grassland soil C-N compound turnover is dependent on rainfall and depth, and is mediated by genomically divergent microorganisms.</title>
        <authorList>
            <person name="Diamond S."/>
            <person name="Andeer P.F."/>
            <person name="Li Z."/>
            <person name="Crits-Christoph A."/>
            <person name="Burstein D."/>
            <person name="Anantharaman K."/>
            <person name="Lane K.R."/>
            <person name="Thomas B.C."/>
            <person name="Pan C."/>
            <person name="Northen T.R."/>
            <person name="Banfield J.F."/>
        </authorList>
    </citation>
    <scope>NUCLEOTIDE SEQUENCE [LARGE SCALE GENOMIC DNA]</scope>
    <source>
        <strain evidence="2">WS_4</strain>
    </source>
</reference>
<evidence type="ECO:0000313" key="2">
    <source>
        <dbReference type="EMBL" id="TMQ54695.1"/>
    </source>
</evidence>
<keyword evidence="1" id="KW-0732">Signal</keyword>
<evidence type="ECO:0000256" key="1">
    <source>
        <dbReference type="ARBA" id="ARBA00022729"/>
    </source>
</evidence>
<dbReference type="Gene3D" id="2.130.10.130">
    <property type="entry name" value="Integrin alpha, N-terminal"/>
    <property type="match status" value="1"/>
</dbReference>
<dbReference type="EMBL" id="VBOU01000058">
    <property type="protein sequence ID" value="TMQ54695.1"/>
    <property type="molecule type" value="Genomic_DNA"/>
</dbReference>
<dbReference type="PANTHER" id="PTHR46580:SF2">
    <property type="entry name" value="MAM DOMAIN-CONTAINING PROTEIN"/>
    <property type="match status" value="1"/>
</dbReference>
<evidence type="ECO:0000313" key="3">
    <source>
        <dbReference type="Proteomes" id="UP000319829"/>
    </source>
</evidence>
<sequence length="498" mass="51851">MRRHSHWPITICSATLLTLPAYVTGQPAGLFGQAVTYPVGSNPTYVRAADLNGDGRPDLVVSNSGNGGTGSLSILFGNGDCTLQPRVDYRAENGVFAPAIGDLTEDGNPDVLTANYLANSVSIFRGLRNGRLVGRVDLWAGRQPAEVAIADLNGDGHADFAVNNFAANTVSVFLAKGHGRFMDPVDYPTRDGPFALAVLDLNLDGVMDIVVGNLYVDWSVNGSPLSVMLGRGDGTFGSRRDIPVGKYAGVVLSGDFSADGKPDLAVVNAESRSVSILLGDGAGGFPFRTDYATGDLPLGGAVGDLNKDGVLDLAVTNLQSNTVSVFLGNGDGTFGQRTDYPAGGGYFIDPGGIAIVDLNGDGWPDLAIANSVSNTVSVLLNRGAQAQTAASRAGHSGSTSGRTPWRVSFAVRQNPARIGEGVELIYTVPDGGADVEVSIYSVTGQEVARFPRRHEPGGSHVASWGGIDSRGEKVSSGIYLVRGSIGDTAVRSRVVLIR</sequence>
<gene>
    <name evidence="2" type="ORF">E6K74_05235</name>
</gene>
<proteinExistence type="predicted"/>
<protein>
    <recommendedName>
        <fullName evidence="4">FlgD Ig-like domain-containing protein</fullName>
    </recommendedName>
</protein>
<dbReference type="InterPro" id="IPR013517">
    <property type="entry name" value="FG-GAP"/>
</dbReference>
<name>A0A538STJ7_UNCEI</name>
<dbReference type="Pfam" id="PF13517">
    <property type="entry name" value="FG-GAP_3"/>
    <property type="match status" value="3"/>
</dbReference>
<dbReference type="SUPFAM" id="SSF69318">
    <property type="entry name" value="Integrin alpha N-terminal domain"/>
    <property type="match status" value="2"/>
</dbReference>
<accession>A0A538STJ7</accession>
<dbReference type="PANTHER" id="PTHR46580">
    <property type="entry name" value="SENSOR KINASE-RELATED"/>
    <property type="match status" value="1"/>
</dbReference>
<dbReference type="Gene3D" id="2.30.30.100">
    <property type="match status" value="4"/>
</dbReference>